<evidence type="ECO:0008006" key="5">
    <source>
        <dbReference type="Google" id="ProtNLM"/>
    </source>
</evidence>
<accession>A0A8J2TYU2</accession>
<evidence type="ECO:0000313" key="4">
    <source>
        <dbReference type="Proteomes" id="UP000616114"/>
    </source>
</evidence>
<feature type="domain" description="DUF3097" evidence="2">
    <location>
        <begin position="25"/>
        <end position="87"/>
    </location>
</feature>
<dbReference type="EMBL" id="BMFY01000008">
    <property type="protein sequence ID" value="GGA17397.1"/>
    <property type="molecule type" value="Genomic_DNA"/>
</dbReference>
<reference evidence="3" key="2">
    <citation type="submission" date="2020-09" db="EMBL/GenBank/DDBJ databases">
        <authorList>
            <person name="Sun Q."/>
            <person name="Zhou Y."/>
        </authorList>
    </citation>
    <scope>NUCLEOTIDE SEQUENCE</scope>
    <source>
        <strain evidence="3">CGMCC 1.12785</strain>
    </source>
</reference>
<organism evidence="3 4">
    <name type="scientific">Sediminivirga luteola</name>
    <dbReference type="NCBI Taxonomy" id="1774748"/>
    <lineage>
        <taxon>Bacteria</taxon>
        <taxon>Bacillati</taxon>
        <taxon>Actinomycetota</taxon>
        <taxon>Actinomycetes</taxon>
        <taxon>Micrococcales</taxon>
        <taxon>Brevibacteriaceae</taxon>
        <taxon>Sediminivirga</taxon>
    </lineage>
</organism>
<name>A0A8J2TYU2_9MICO</name>
<dbReference type="InterPro" id="IPR021447">
    <property type="entry name" value="DUF3097_C"/>
</dbReference>
<proteinExistence type="predicted"/>
<evidence type="ECO:0000259" key="2">
    <source>
        <dbReference type="Pfam" id="PF22845"/>
    </source>
</evidence>
<dbReference type="Pfam" id="PF11296">
    <property type="entry name" value="DUF3097_C"/>
    <property type="match status" value="1"/>
</dbReference>
<evidence type="ECO:0000259" key="1">
    <source>
        <dbReference type="Pfam" id="PF11296"/>
    </source>
</evidence>
<keyword evidence="4" id="KW-1185">Reference proteome</keyword>
<reference evidence="3" key="1">
    <citation type="journal article" date="2014" name="Int. J. Syst. Evol. Microbiol.">
        <title>Complete genome sequence of Corynebacterium casei LMG S-19264T (=DSM 44701T), isolated from a smear-ripened cheese.</title>
        <authorList>
            <consortium name="US DOE Joint Genome Institute (JGI-PGF)"/>
            <person name="Walter F."/>
            <person name="Albersmeier A."/>
            <person name="Kalinowski J."/>
            <person name="Ruckert C."/>
        </authorList>
    </citation>
    <scope>NUCLEOTIDE SEQUENCE</scope>
    <source>
        <strain evidence="3">CGMCC 1.12785</strain>
    </source>
</reference>
<gene>
    <name evidence="3" type="ORF">GCM10011333_20630</name>
</gene>
<dbReference type="Proteomes" id="UP000616114">
    <property type="component" value="Unassembled WGS sequence"/>
</dbReference>
<evidence type="ECO:0000313" key="3">
    <source>
        <dbReference type="EMBL" id="GGA17397.1"/>
    </source>
</evidence>
<sequence length="292" mass="31302">MSGFNDRYGPDVLASGMHRRASLPKVPAERGLVVEETATGWVGAVVRVERIGPERMAVLQDRHGRERAFPLGHGFMVDGRNVELTRPQTPPGAAARTPRRTASGSIAVPGAKARTARASRIWVEGRHDAELIEKVWGDDLRIEGIVVEPLGGIDDLAEAIAAFSPGPTRRLGILVDHLVEGSKESRIVARAIADAGPAGEAVLALGHPFVDVWEAVRPERVGLRAWPQIPKGQDYKRGILAALGWPAESAADVASGWQRILGTVRTIADLDPELSGRVEHLIDFVTQPAGPG</sequence>
<feature type="domain" description="DUF3097" evidence="1">
    <location>
        <begin position="119"/>
        <end position="287"/>
    </location>
</feature>
<protein>
    <recommendedName>
        <fullName evidence="5">DUF3097 family protein</fullName>
    </recommendedName>
</protein>
<comment type="caution">
    <text evidence="3">The sequence shown here is derived from an EMBL/GenBank/DDBJ whole genome shotgun (WGS) entry which is preliminary data.</text>
</comment>
<dbReference type="AlphaFoldDB" id="A0A8J2TYU2"/>
<dbReference type="Pfam" id="PF22845">
    <property type="entry name" value="DUF3097_N"/>
    <property type="match status" value="1"/>
</dbReference>
<dbReference type="InterPro" id="IPR053883">
    <property type="entry name" value="DUF3097_N"/>
</dbReference>